<gene>
    <name evidence="2" type="ORF">OXD698_LOCUS34749</name>
</gene>
<dbReference type="Gene3D" id="2.60.40.10">
    <property type="entry name" value="Immunoglobulins"/>
    <property type="match status" value="1"/>
</dbReference>
<dbReference type="InterPro" id="IPR036179">
    <property type="entry name" value="Ig-like_dom_sf"/>
</dbReference>
<comment type="caution">
    <text evidence="2">The sequence shown here is derived from an EMBL/GenBank/DDBJ whole genome shotgun (WGS) entry which is preliminary data.</text>
</comment>
<dbReference type="InterPro" id="IPR007110">
    <property type="entry name" value="Ig-like_dom"/>
</dbReference>
<sequence>EPQWRFETKLPATLEGDENDKIELECSVQDEDAECDWFFEGEKILPELYPDKYEIISYGKVRTLVIKKLSSTEDLG</sequence>
<dbReference type="PROSITE" id="PS50835">
    <property type="entry name" value="IG_LIKE"/>
    <property type="match status" value="1"/>
</dbReference>
<dbReference type="AlphaFoldDB" id="A0A819U3N4"/>
<organism evidence="2 3">
    <name type="scientific">Adineta steineri</name>
    <dbReference type="NCBI Taxonomy" id="433720"/>
    <lineage>
        <taxon>Eukaryota</taxon>
        <taxon>Metazoa</taxon>
        <taxon>Spiralia</taxon>
        <taxon>Gnathifera</taxon>
        <taxon>Rotifera</taxon>
        <taxon>Eurotatoria</taxon>
        <taxon>Bdelloidea</taxon>
        <taxon>Adinetida</taxon>
        <taxon>Adinetidae</taxon>
        <taxon>Adineta</taxon>
    </lineage>
</organism>
<evidence type="ECO:0000313" key="2">
    <source>
        <dbReference type="EMBL" id="CAF4088504.1"/>
    </source>
</evidence>
<evidence type="ECO:0000313" key="3">
    <source>
        <dbReference type="Proteomes" id="UP000663844"/>
    </source>
</evidence>
<feature type="non-terminal residue" evidence="2">
    <location>
        <position position="76"/>
    </location>
</feature>
<feature type="domain" description="Ig-like" evidence="1">
    <location>
        <begin position="2"/>
        <end position="76"/>
    </location>
</feature>
<dbReference type="SUPFAM" id="SSF48726">
    <property type="entry name" value="Immunoglobulin"/>
    <property type="match status" value="1"/>
</dbReference>
<name>A0A819U3N4_9BILA</name>
<dbReference type="InterPro" id="IPR013783">
    <property type="entry name" value="Ig-like_fold"/>
</dbReference>
<protein>
    <recommendedName>
        <fullName evidence="1">Ig-like domain-containing protein</fullName>
    </recommendedName>
</protein>
<proteinExistence type="predicted"/>
<evidence type="ECO:0000259" key="1">
    <source>
        <dbReference type="PROSITE" id="PS50835"/>
    </source>
</evidence>
<dbReference type="Proteomes" id="UP000663844">
    <property type="component" value="Unassembled WGS sequence"/>
</dbReference>
<reference evidence="2" key="1">
    <citation type="submission" date="2021-02" db="EMBL/GenBank/DDBJ databases">
        <authorList>
            <person name="Nowell W R."/>
        </authorList>
    </citation>
    <scope>NUCLEOTIDE SEQUENCE</scope>
</reference>
<accession>A0A819U3N4</accession>
<dbReference type="EMBL" id="CAJOAZ010005125">
    <property type="protein sequence ID" value="CAF4088504.1"/>
    <property type="molecule type" value="Genomic_DNA"/>
</dbReference>